<dbReference type="STRING" id="226506.SAMN04488519_10975"/>
<feature type="signal peptide" evidence="1">
    <location>
        <begin position="1"/>
        <end position="21"/>
    </location>
</feature>
<dbReference type="RefSeq" id="WP_091655063.1">
    <property type="nucleotide sequence ID" value="NZ_FOVW01000009.1"/>
</dbReference>
<name>A0A1I5IME1_9BACT</name>
<accession>A0A1I5IME1</accession>
<reference evidence="3" key="1">
    <citation type="submission" date="2016-10" db="EMBL/GenBank/DDBJ databases">
        <authorList>
            <person name="Varghese N."/>
            <person name="Submissions S."/>
        </authorList>
    </citation>
    <scope>NUCLEOTIDE SEQUENCE [LARGE SCALE GENOMIC DNA]</scope>
    <source>
        <strain evidence="3">DSM 15282</strain>
    </source>
</reference>
<protein>
    <submittedName>
        <fullName evidence="2">Uncharacterized protein</fullName>
    </submittedName>
</protein>
<dbReference type="Proteomes" id="UP000199564">
    <property type="component" value="Unassembled WGS sequence"/>
</dbReference>
<keyword evidence="1" id="KW-0732">Signal</keyword>
<gene>
    <name evidence="2" type="ORF">SAMN04488519_10975</name>
</gene>
<sequence>MKKTIIYRLLIFFISIFQVIAQESVPGDSYPEFSCTEFRTTCGRNAVACGFSERERVQDAAHWENFYCGNP</sequence>
<keyword evidence="3" id="KW-1185">Reference proteome</keyword>
<dbReference type="EMBL" id="FOVW01000009">
    <property type="protein sequence ID" value="SFO61643.1"/>
    <property type="molecule type" value="Genomic_DNA"/>
</dbReference>
<evidence type="ECO:0000256" key="1">
    <source>
        <dbReference type="SAM" id="SignalP"/>
    </source>
</evidence>
<evidence type="ECO:0000313" key="2">
    <source>
        <dbReference type="EMBL" id="SFO61643.1"/>
    </source>
</evidence>
<dbReference type="AlphaFoldDB" id="A0A1I5IME1"/>
<organism evidence="2 3">
    <name type="scientific">Algoriphagus ornithinivorans</name>
    <dbReference type="NCBI Taxonomy" id="226506"/>
    <lineage>
        <taxon>Bacteria</taxon>
        <taxon>Pseudomonadati</taxon>
        <taxon>Bacteroidota</taxon>
        <taxon>Cytophagia</taxon>
        <taxon>Cytophagales</taxon>
        <taxon>Cyclobacteriaceae</taxon>
        <taxon>Algoriphagus</taxon>
    </lineage>
</organism>
<evidence type="ECO:0000313" key="3">
    <source>
        <dbReference type="Proteomes" id="UP000199564"/>
    </source>
</evidence>
<proteinExistence type="predicted"/>
<feature type="chain" id="PRO_5011584297" evidence="1">
    <location>
        <begin position="22"/>
        <end position="71"/>
    </location>
</feature>